<evidence type="ECO:0000313" key="1">
    <source>
        <dbReference type="EMBL" id="CAD9562859.1"/>
    </source>
</evidence>
<dbReference type="EMBL" id="HBGY01006044">
    <property type="protein sequence ID" value="CAD9562859.1"/>
    <property type="molecule type" value="Transcribed_RNA"/>
</dbReference>
<gene>
    <name evidence="1" type="ORF">LDAN0321_LOCUS3721</name>
</gene>
<evidence type="ECO:0008006" key="2">
    <source>
        <dbReference type="Google" id="ProtNLM"/>
    </source>
</evidence>
<dbReference type="Gene3D" id="3.40.50.1240">
    <property type="entry name" value="Phosphoglycerate mutase-like"/>
    <property type="match status" value="1"/>
</dbReference>
<dbReference type="InterPro" id="IPR033379">
    <property type="entry name" value="Acid_Pase_AS"/>
</dbReference>
<dbReference type="Pfam" id="PF00328">
    <property type="entry name" value="His_Phos_2"/>
    <property type="match status" value="1"/>
</dbReference>
<proteinExistence type="predicted"/>
<dbReference type="AlphaFoldDB" id="A0A7S2K0L1"/>
<sequence>MDTMVSEIIQNAHKGRDGNEEFYPLHIYSAHDSTLIGLMCALRLEQPSQWPEYASALKIEIFEVECEEENNSSGFKRIRRYCRFSLNDTILSCTVGGASSEAVCLDELSSVLYSCRNGIEV</sequence>
<dbReference type="PROSITE" id="PS00778">
    <property type="entry name" value="HIS_ACID_PHOSPHAT_2"/>
    <property type="match status" value="1"/>
</dbReference>
<dbReference type="SUPFAM" id="SSF53254">
    <property type="entry name" value="Phosphoglycerate mutase-like"/>
    <property type="match status" value="1"/>
</dbReference>
<reference evidence="1" key="1">
    <citation type="submission" date="2021-01" db="EMBL/GenBank/DDBJ databases">
        <authorList>
            <person name="Corre E."/>
            <person name="Pelletier E."/>
            <person name="Niang G."/>
            <person name="Scheremetjew M."/>
            <person name="Finn R."/>
            <person name="Kale V."/>
            <person name="Holt S."/>
            <person name="Cochrane G."/>
            <person name="Meng A."/>
            <person name="Brown T."/>
            <person name="Cohen L."/>
        </authorList>
    </citation>
    <scope>NUCLEOTIDE SEQUENCE</scope>
    <source>
        <strain evidence="1">B650</strain>
    </source>
</reference>
<dbReference type="InterPro" id="IPR029033">
    <property type="entry name" value="His_PPase_superfam"/>
</dbReference>
<protein>
    <recommendedName>
        <fullName evidence="2">Acid phosphatase</fullName>
    </recommendedName>
</protein>
<dbReference type="InterPro" id="IPR000560">
    <property type="entry name" value="His_Pase_clade-2"/>
</dbReference>
<organism evidence="1">
    <name type="scientific">Leptocylindrus danicus</name>
    <dbReference type="NCBI Taxonomy" id="163516"/>
    <lineage>
        <taxon>Eukaryota</taxon>
        <taxon>Sar</taxon>
        <taxon>Stramenopiles</taxon>
        <taxon>Ochrophyta</taxon>
        <taxon>Bacillariophyta</taxon>
        <taxon>Coscinodiscophyceae</taxon>
        <taxon>Chaetocerotophycidae</taxon>
        <taxon>Leptocylindrales</taxon>
        <taxon>Leptocylindraceae</taxon>
        <taxon>Leptocylindrus</taxon>
    </lineage>
</organism>
<accession>A0A7S2K0L1</accession>
<name>A0A7S2K0L1_9STRA</name>